<evidence type="ECO:0000256" key="4">
    <source>
        <dbReference type="ARBA" id="ARBA00022989"/>
    </source>
</evidence>
<dbReference type="EnsemblMetazoa" id="CJA16542.1">
    <property type="protein sequence ID" value="CJA16542.1"/>
    <property type="gene ID" value="WBGene00135746"/>
</dbReference>
<evidence type="ECO:0000256" key="5">
    <source>
        <dbReference type="ARBA" id="ARBA00023136"/>
    </source>
</evidence>
<sequence>MSLSSSVEFPARFSYACFRLTPHSVYAINATILPQKCRLSTILTAPSFDELFPDALVNPSRPSDLHSDPFWAPTLSVDLSDASGIWIHLGKAPAAQCDKLLINVYKEYSNDSSRVSFLETLEVKCPETAVKWENQRAGKYLLTAYVPIRGCKFLCDSADKHCRQCLRTHLSLEIRENRASFIWLALHTMKDHSYEIFIISAVLVGLIMLVMCMGMVYALWKQRRDAKRVQEIQLTMYVKAMLIYADDCVEHRNCMRMLVECLRHCATCEPVFDMEKLLQPDSVIPSRWLIDQIATLPKFIIVISECGSRILDTTESRTHHLVQARPFADLFGPAMEMIIRDATHNLIASKRKYCIVRLPYSPEVPANLAVLNFPVFNLPDQFGQLTAFLHDFENIDQLNISQPLSQSRMTSFREAVRLQMTFFEQNPDWLDTRWRPIDEPAIPQIREQRLPVEISTDEDRIAAAKLYGIDPPRADSEDEETGVGPSNERQFMLHPPANEPDSDTDDDDLSTSEDEIDDEDEEGGEMHTVVFRPDNLF</sequence>
<keyword evidence="12" id="KW-1185">Reference proteome</keyword>
<protein>
    <submittedName>
        <fullName evidence="11">SEFIR domain-containing protein</fullName>
    </submittedName>
</protein>
<dbReference type="InterPro" id="IPR013568">
    <property type="entry name" value="SEFIR_dom"/>
</dbReference>
<dbReference type="Gene3D" id="3.40.50.11530">
    <property type="match status" value="1"/>
</dbReference>
<evidence type="ECO:0000256" key="7">
    <source>
        <dbReference type="ARBA" id="ARBA00023180"/>
    </source>
</evidence>
<keyword evidence="3" id="KW-0732">Signal</keyword>
<evidence type="ECO:0000259" key="10">
    <source>
        <dbReference type="PROSITE" id="PS51534"/>
    </source>
</evidence>
<keyword evidence="4 9" id="KW-1133">Transmembrane helix</keyword>
<feature type="region of interest" description="Disordered" evidence="8">
    <location>
        <begin position="467"/>
        <end position="537"/>
    </location>
</feature>
<keyword evidence="6" id="KW-0675">Receptor</keyword>
<accession>A0A8R1I494</accession>
<keyword evidence="2 9" id="KW-0812">Transmembrane</keyword>
<feature type="domain" description="SEFIR" evidence="10">
    <location>
        <begin position="237"/>
        <end position="387"/>
    </location>
</feature>
<dbReference type="AlphaFoldDB" id="A0A8R1I494"/>
<evidence type="ECO:0000256" key="9">
    <source>
        <dbReference type="SAM" id="Phobius"/>
    </source>
</evidence>
<feature type="transmembrane region" description="Helical" evidence="9">
    <location>
        <begin position="196"/>
        <end position="220"/>
    </location>
</feature>
<dbReference type="PROSITE" id="PS51534">
    <property type="entry name" value="SEFIR"/>
    <property type="match status" value="1"/>
</dbReference>
<comment type="subcellular location">
    <subcellularLocation>
        <location evidence="1">Membrane</location>
        <topology evidence="1">Single-pass type I membrane protein</topology>
    </subcellularLocation>
</comment>
<reference evidence="12" key="1">
    <citation type="submission" date="2010-08" db="EMBL/GenBank/DDBJ databases">
        <authorList>
            <consortium name="Caenorhabditis japonica Sequencing Consortium"/>
            <person name="Wilson R.K."/>
        </authorList>
    </citation>
    <scope>NUCLEOTIDE SEQUENCE [LARGE SCALE GENOMIC DNA]</scope>
    <source>
        <strain evidence="12">DF5081</strain>
    </source>
</reference>
<organism evidence="11 12">
    <name type="scientific">Caenorhabditis japonica</name>
    <dbReference type="NCBI Taxonomy" id="281687"/>
    <lineage>
        <taxon>Eukaryota</taxon>
        <taxon>Metazoa</taxon>
        <taxon>Ecdysozoa</taxon>
        <taxon>Nematoda</taxon>
        <taxon>Chromadorea</taxon>
        <taxon>Rhabditida</taxon>
        <taxon>Rhabditina</taxon>
        <taxon>Rhabditomorpha</taxon>
        <taxon>Rhabditoidea</taxon>
        <taxon>Rhabditidae</taxon>
        <taxon>Peloderinae</taxon>
        <taxon>Caenorhabditis</taxon>
    </lineage>
</organism>
<keyword evidence="5 9" id="KW-0472">Membrane</keyword>
<reference evidence="11" key="2">
    <citation type="submission" date="2022-06" db="UniProtKB">
        <authorList>
            <consortium name="EnsemblMetazoa"/>
        </authorList>
    </citation>
    <scope>IDENTIFICATION</scope>
    <source>
        <strain evidence="11">DF5081</strain>
    </source>
</reference>
<proteinExistence type="predicted"/>
<evidence type="ECO:0000313" key="12">
    <source>
        <dbReference type="Proteomes" id="UP000005237"/>
    </source>
</evidence>
<dbReference type="PANTHER" id="PTHR15583:SF7">
    <property type="entry name" value="INTERLEUKIN CYTOKINE RECEPTOR-RELATED PROTEIN 2"/>
    <property type="match status" value="1"/>
</dbReference>
<feature type="compositionally biased region" description="Acidic residues" evidence="8">
    <location>
        <begin position="500"/>
        <end position="523"/>
    </location>
</feature>
<keyword evidence="7" id="KW-0325">Glycoprotein</keyword>
<dbReference type="InterPro" id="IPR039465">
    <property type="entry name" value="IL-17_rcpt-like"/>
</dbReference>
<evidence type="ECO:0000256" key="6">
    <source>
        <dbReference type="ARBA" id="ARBA00023170"/>
    </source>
</evidence>
<name>A0A8R1I494_CAEJA</name>
<dbReference type="PANTHER" id="PTHR15583">
    <property type="entry name" value="INTERLEUKIN-17 RECEPTOR"/>
    <property type="match status" value="1"/>
</dbReference>
<evidence type="ECO:0000256" key="3">
    <source>
        <dbReference type="ARBA" id="ARBA00022729"/>
    </source>
</evidence>
<dbReference type="Pfam" id="PF08357">
    <property type="entry name" value="SEFIR"/>
    <property type="match status" value="1"/>
</dbReference>
<evidence type="ECO:0000256" key="1">
    <source>
        <dbReference type="ARBA" id="ARBA00004479"/>
    </source>
</evidence>
<evidence type="ECO:0000256" key="2">
    <source>
        <dbReference type="ARBA" id="ARBA00022692"/>
    </source>
</evidence>
<evidence type="ECO:0000313" key="11">
    <source>
        <dbReference type="EnsemblMetazoa" id="CJA16542.1"/>
    </source>
</evidence>
<dbReference type="Proteomes" id="UP000005237">
    <property type="component" value="Unassembled WGS sequence"/>
</dbReference>
<dbReference type="GO" id="GO:0030368">
    <property type="term" value="F:interleukin-17 receptor activity"/>
    <property type="evidence" value="ECO:0007669"/>
    <property type="project" value="InterPro"/>
</dbReference>
<evidence type="ECO:0000256" key="8">
    <source>
        <dbReference type="SAM" id="MobiDB-lite"/>
    </source>
</evidence>
<dbReference type="GO" id="GO:0016020">
    <property type="term" value="C:membrane"/>
    <property type="evidence" value="ECO:0007669"/>
    <property type="project" value="UniProtKB-SubCell"/>
</dbReference>